<feature type="short sequence motif" description="GXGXXG" evidence="5">
    <location>
        <begin position="21"/>
        <end position="26"/>
    </location>
</feature>
<dbReference type="InterPro" id="IPR056884">
    <property type="entry name" value="NPHP3-like_N"/>
</dbReference>
<feature type="active site" description="Nucleophile" evidence="5">
    <location>
        <position position="59"/>
    </location>
</feature>
<dbReference type="GO" id="GO:0047499">
    <property type="term" value="F:calcium-independent phospholipase A2 activity"/>
    <property type="evidence" value="ECO:0007669"/>
    <property type="project" value="TreeGrafter"/>
</dbReference>
<dbReference type="Pfam" id="PF24883">
    <property type="entry name" value="NPHP3_N"/>
    <property type="match status" value="1"/>
</dbReference>
<evidence type="ECO:0000256" key="3">
    <source>
        <dbReference type="ARBA" id="ARBA00022963"/>
    </source>
</evidence>
<feature type="compositionally biased region" description="Basic and acidic residues" evidence="6">
    <location>
        <begin position="1464"/>
        <end position="1482"/>
    </location>
</feature>
<feature type="region of interest" description="Disordered" evidence="6">
    <location>
        <begin position="1410"/>
        <end position="1483"/>
    </location>
</feature>
<sequence>MATSTGGSAPKKDLCLLVLDGGGVRGLSMLLILKRLMEGIDPLNPPRPCDYFDMIGGTSTGGLIALMLGRMKMTVDECIKAYSALAPSIFTHIRHRIKLSNGETQGRFDHDAMESGIKELLSQNAIDSESLLKASVVEDCKTFVCATSRATAQTVVLSSYYNERRGSDLLNSTKIWEAARATSAATTFFEPITISDETFVDGATGANNPIQHMWSEAADVWGLQDNQLENNIKCLVSIGTGIPSLEAFGPGLKDVARALKSIALETEATAGIFRKHHTQLFQSDKAFRFNVVRGLENIGLEEASQLGAIKAATRNYVQMEEVLVDIKKCASNLQEREWLSLIETHILKAVESDISDLNDEDSHSTKDDLQWLKHTRDYETWKERGFGLLWYQGNRHRVLPSRKSVGAALAHLQSRKYSCFAGPQLGAGRELSRALYVQCDKSERSDNLDTSEDSQIPCNEVMWSLIYQLLLMDCKDSMSFQRRLMQIGSRERAFLLQRVQGRENKITVLILELLVGLLQATQSLDVLAIDNAHLIDGTSYMQTFLGMIQNETPKAELRFPAFITGTPRSYLANSSPFSKLLTVQDNTEREECLQSLYFPEWNARRDQVIDAETKTNNWIWSNKGYQRWKESESGVLWVEGKPGSGKSVLAKTLQRRLSPTSLERNSTGLITSTDGIKRETASPMVRSNSSGHMVADWFFNSRGGEIGIAHAAFLQSILYQLLYQNEDLFKVAAPYYRQRSPHPENEWDAQTLRGLLNEISATGLPMVCIVDAMDETHALVNDPKICKTCRPRSIMYLLTTLIYDIQQSKMKFIVLSRPDPVIEMDFVGFQSCCLDAYRIVLELENKNDINMVIDRGLESLRESLHAYESEEEPKLKNAKPRKYKGLGIVKSMQVASKEETSLKSIRSYLKDNADGVILWVTLILQELSDHASGGLSTFAELDNLMRGLPRKLDMFYEYIIDKIQKQQSPEELAKTRMILILIAGSVTILPISLREMWEALAVPIDVKAALKSTMDPIVENLIPIKSWVGFRRLLRRKCGPLIEVVPLRRTPRHILDQGDDTDIGPDDILQFIHRTVKDFFNSPARKGYLHFSDQDARDETTAIAKRYIQITFPDEETLYGPPIPAKPRSSWKTNIRDYVDYLEKRNFLSLAKNMLCQTETAQVTTLGIYASIDKLIYLPRDPETSLYIDAKNARRIVGKNILFYPACTPTFDRGRGGSVESPVLGQAVRYACANGFVVAMRNMMIITQLHGETLLQDYAIYNGALVACIEAGQLDQIQSLTRRQRHQYQYLHGTKHIPRWPVGSYVESAHLDPFIQLAIQSGQEEIVEFLFNHTDHYYARQNAVIDFAVTKEDIRADDDRPGYFDPFLRSLSDVAEPSKRAAETSKSGILGMMNNLKKAFKSSFNRKHRTAGRPSWLEPKLPRSSNSSGSLDSLDQVQSSDELDVPKFTRTQVEAGFPGVSFGKPKDLDIVPSESDSKEPRPAPDLACVLDLHFENDSEAFLDFNDLDDLPLPAVETHRPKRDSTEIENSANRSGHTRPGEKDPDESDREVLIQPRRHDPAGIEHERKEFLELKIFCLEMAREKRKSRSDRDISVDEIREAIQLVIDAMNDNDPGDGGVYYDNLEEAAFNPFVERYAMSGRRR</sequence>
<proteinExistence type="predicted"/>
<keyword evidence="2 5" id="KW-0378">Hydrolase</keyword>
<dbReference type="Pfam" id="PF01734">
    <property type="entry name" value="Patatin"/>
    <property type="match status" value="1"/>
</dbReference>
<organism evidence="8 9">
    <name type="scientific">Penicillium atrosanguineum</name>
    <dbReference type="NCBI Taxonomy" id="1132637"/>
    <lineage>
        <taxon>Eukaryota</taxon>
        <taxon>Fungi</taxon>
        <taxon>Dikarya</taxon>
        <taxon>Ascomycota</taxon>
        <taxon>Pezizomycotina</taxon>
        <taxon>Eurotiomycetes</taxon>
        <taxon>Eurotiomycetidae</taxon>
        <taxon>Eurotiales</taxon>
        <taxon>Aspergillaceae</taxon>
        <taxon>Penicillium</taxon>
    </lineage>
</organism>
<dbReference type="SUPFAM" id="SSF52151">
    <property type="entry name" value="FabD/lysophospholipase-like"/>
    <property type="match status" value="1"/>
</dbReference>
<evidence type="ECO:0000256" key="5">
    <source>
        <dbReference type="PROSITE-ProRule" id="PRU01161"/>
    </source>
</evidence>
<dbReference type="GO" id="GO:0019369">
    <property type="term" value="P:arachidonate metabolic process"/>
    <property type="evidence" value="ECO:0007669"/>
    <property type="project" value="TreeGrafter"/>
</dbReference>
<reference evidence="8" key="1">
    <citation type="submission" date="2022-12" db="EMBL/GenBank/DDBJ databases">
        <authorList>
            <person name="Petersen C."/>
        </authorList>
    </citation>
    <scope>NUCLEOTIDE SEQUENCE</scope>
    <source>
        <strain evidence="8">IBT 21472</strain>
    </source>
</reference>
<dbReference type="Gene3D" id="3.40.50.300">
    <property type="entry name" value="P-loop containing nucleotide triphosphate hydrolases"/>
    <property type="match status" value="1"/>
</dbReference>
<evidence type="ECO:0000313" key="8">
    <source>
        <dbReference type="EMBL" id="KAJ5320782.1"/>
    </source>
</evidence>
<keyword evidence="9" id="KW-1185">Reference proteome</keyword>
<feature type="compositionally biased region" description="Basic and acidic residues" evidence="6">
    <location>
        <begin position="1516"/>
        <end position="1525"/>
    </location>
</feature>
<dbReference type="CDD" id="cd07216">
    <property type="entry name" value="Pat17_PNPLA8_PNPLA9_like3"/>
    <property type="match status" value="1"/>
</dbReference>
<evidence type="ECO:0000256" key="2">
    <source>
        <dbReference type="ARBA" id="ARBA00022801"/>
    </source>
</evidence>
<dbReference type="PANTHER" id="PTHR24185">
    <property type="entry name" value="CALCIUM-INDEPENDENT PHOSPHOLIPASE A2-GAMMA"/>
    <property type="match status" value="1"/>
</dbReference>
<keyword evidence="3 5" id="KW-0442">Lipid degradation</keyword>
<feature type="active site" description="Proton acceptor" evidence="5">
    <location>
        <position position="201"/>
    </location>
</feature>
<reference evidence="8" key="2">
    <citation type="journal article" date="2023" name="IMA Fungus">
        <title>Comparative genomic study of the Penicillium genus elucidates a diverse pangenome and 15 lateral gene transfer events.</title>
        <authorList>
            <person name="Petersen C."/>
            <person name="Sorensen T."/>
            <person name="Nielsen M.R."/>
            <person name="Sondergaard T.E."/>
            <person name="Sorensen J.L."/>
            <person name="Fitzpatrick D.A."/>
            <person name="Frisvad J.C."/>
            <person name="Nielsen K.L."/>
        </authorList>
    </citation>
    <scope>NUCLEOTIDE SEQUENCE</scope>
    <source>
        <strain evidence="8">IBT 21472</strain>
    </source>
</reference>
<comment type="caution">
    <text evidence="8">The sequence shown here is derived from an EMBL/GenBank/DDBJ whole genome shotgun (WGS) entry which is preliminary data.</text>
</comment>
<dbReference type="PANTHER" id="PTHR24185:SF1">
    <property type="entry name" value="CALCIUM-INDEPENDENT PHOSPHOLIPASE A2-GAMMA"/>
    <property type="match status" value="1"/>
</dbReference>
<evidence type="ECO:0000256" key="1">
    <source>
        <dbReference type="ARBA" id="ARBA00022737"/>
    </source>
</evidence>
<keyword evidence="1" id="KW-0677">Repeat</keyword>
<feature type="domain" description="PNPLA" evidence="7">
    <location>
        <begin position="17"/>
        <end position="214"/>
    </location>
</feature>
<dbReference type="InterPro" id="IPR016035">
    <property type="entry name" value="Acyl_Trfase/lysoPLipase"/>
</dbReference>
<dbReference type="GO" id="GO:0016042">
    <property type="term" value="P:lipid catabolic process"/>
    <property type="evidence" value="ECO:0007669"/>
    <property type="project" value="UniProtKB-UniRule"/>
</dbReference>
<evidence type="ECO:0000259" key="7">
    <source>
        <dbReference type="PROSITE" id="PS51635"/>
    </source>
</evidence>
<evidence type="ECO:0000313" key="9">
    <source>
        <dbReference type="Proteomes" id="UP001147746"/>
    </source>
</evidence>
<gene>
    <name evidence="8" type="ORF">N7476_003784</name>
</gene>
<dbReference type="GO" id="GO:0016020">
    <property type="term" value="C:membrane"/>
    <property type="evidence" value="ECO:0007669"/>
    <property type="project" value="TreeGrafter"/>
</dbReference>
<dbReference type="InterPro" id="IPR002641">
    <property type="entry name" value="PNPLA_dom"/>
</dbReference>
<dbReference type="EMBL" id="JAPZBO010000003">
    <property type="protein sequence ID" value="KAJ5320782.1"/>
    <property type="molecule type" value="Genomic_DNA"/>
</dbReference>
<feature type="short sequence motif" description="GXSXG" evidence="5">
    <location>
        <begin position="57"/>
        <end position="61"/>
    </location>
</feature>
<feature type="short sequence motif" description="DGA/G" evidence="5">
    <location>
        <begin position="201"/>
        <end position="203"/>
    </location>
</feature>
<feature type="compositionally biased region" description="Low complexity" evidence="6">
    <location>
        <begin position="1424"/>
        <end position="1440"/>
    </location>
</feature>
<keyword evidence="4 5" id="KW-0443">Lipid metabolism</keyword>
<protein>
    <recommendedName>
        <fullName evidence="7">PNPLA domain-containing protein</fullName>
    </recommendedName>
</protein>
<dbReference type="GO" id="GO:0046486">
    <property type="term" value="P:glycerolipid metabolic process"/>
    <property type="evidence" value="ECO:0007669"/>
    <property type="project" value="UniProtKB-ARBA"/>
</dbReference>
<evidence type="ECO:0000256" key="4">
    <source>
        <dbReference type="ARBA" id="ARBA00023098"/>
    </source>
</evidence>
<accession>A0A9W9U5A2</accession>
<feature type="region of interest" description="Disordered" evidence="6">
    <location>
        <begin position="1515"/>
        <end position="1549"/>
    </location>
</feature>
<dbReference type="PROSITE" id="PS51635">
    <property type="entry name" value="PNPLA"/>
    <property type="match status" value="1"/>
</dbReference>
<dbReference type="InterPro" id="IPR027417">
    <property type="entry name" value="P-loop_NTPase"/>
</dbReference>
<dbReference type="Gene3D" id="3.40.1090.10">
    <property type="entry name" value="Cytosolic phospholipase A2 catalytic domain"/>
    <property type="match status" value="1"/>
</dbReference>
<evidence type="ECO:0000256" key="6">
    <source>
        <dbReference type="SAM" id="MobiDB-lite"/>
    </source>
</evidence>
<dbReference type="Proteomes" id="UP001147746">
    <property type="component" value="Unassembled WGS sequence"/>
</dbReference>
<name>A0A9W9U5A2_9EURO</name>